<dbReference type="CDD" id="cd06158">
    <property type="entry name" value="S2P-M50_like_1"/>
    <property type="match status" value="1"/>
</dbReference>
<gene>
    <name evidence="15" type="ORF">A2310_05445</name>
</gene>
<evidence type="ECO:0000256" key="3">
    <source>
        <dbReference type="ARBA" id="ARBA00007931"/>
    </source>
</evidence>
<keyword evidence="6 13" id="KW-0812">Transmembrane</keyword>
<protein>
    <recommendedName>
        <fullName evidence="14">Peptidase M50 domain-containing protein</fullName>
    </recommendedName>
</protein>
<reference evidence="15 16" key="1">
    <citation type="journal article" date="2016" name="Nat. Commun.">
        <title>Thousands of microbial genomes shed light on interconnected biogeochemical processes in an aquifer system.</title>
        <authorList>
            <person name="Anantharaman K."/>
            <person name="Brown C.T."/>
            <person name="Hug L.A."/>
            <person name="Sharon I."/>
            <person name="Castelle C.J."/>
            <person name="Probst A.J."/>
            <person name="Thomas B.C."/>
            <person name="Singh A."/>
            <person name="Wilkins M.J."/>
            <person name="Karaoz U."/>
            <person name="Brodie E.L."/>
            <person name="Williams K.H."/>
            <person name="Hubbard S.S."/>
            <person name="Banfield J.F."/>
        </authorList>
    </citation>
    <scope>NUCLEOTIDE SEQUENCE [LARGE SCALE GENOMIC DNA]</scope>
</reference>
<evidence type="ECO:0000256" key="10">
    <source>
        <dbReference type="ARBA" id="ARBA00022989"/>
    </source>
</evidence>
<organism evidence="15 16">
    <name type="scientific">candidate division WOR-1 bacterium RIFOXYB2_FULL_37_13</name>
    <dbReference type="NCBI Taxonomy" id="1802579"/>
    <lineage>
        <taxon>Bacteria</taxon>
        <taxon>Bacillati</taxon>
        <taxon>Saganbacteria</taxon>
    </lineage>
</organism>
<evidence type="ECO:0000313" key="15">
    <source>
        <dbReference type="EMBL" id="OGC23973.1"/>
    </source>
</evidence>
<evidence type="ECO:0000256" key="4">
    <source>
        <dbReference type="ARBA" id="ARBA00022475"/>
    </source>
</evidence>
<evidence type="ECO:0000256" key="12">
    <source>
        <dbReference type="ARBA" id="ARBA00023136"/>
    </source>
</evidence>
<evidence type="ECO:0000256" key="8">
    <source>
        <dbReference type="ARBA" id="ARBA00022801"/>
    </source>
</evidence>
<dbReference type="GO" id="GO:0046872">
    <property type="term" value="F:metal ion binding"/>
    <property type="evidence" value="ECO:0007669"/>
    <property type="project" value="UniProtKB-KW"/>
</dbReference>
<accession>A0A1F4SWA7</accession>
<comment type="caution">
    <text evidence="15">The sequence shown here is derived from an EMBL/GenBank/DDBJ whole genome shotgun (WGS) entry which is preliminary data.</text>
</comment>
<evidence type="ECO:0000256" key="11">
    <source>
        <dbReference type="ARBA" id="ARBA00023049"/>
    </source>
</evidence>
<dbReference type="InterPro" id="IPR008915">
    <property type="entry name" value="Peptidase_M50"/>
</dbReference>
<name>A0A1F4SWA7_UNCSA</name>
<keyword evidence="7" id="KW-0479">Metal-binding</keyword>
<dbReference type="GO" id="GO:0006508">
    <property type="term" value="P:proteolysis"/>
    <property type="evidence" value="ECO:0007669"/>
    <property type="project" value="UniProtKB-KW"/>
</dbReference>
<evidence type="ECO:0000313" key="16">
    <source>
        <dbReference type="Proteomes" id="UP000178417"/>
    </source>
</evidence>
<comment type="similarity">
    <text evidence="3">Belongs to the peptidase M50B family.</text>
</comment>
<evidence type="ECO:0000256" key="7">
    <source>
        <dbReference type="ARBA" id="ARBA00022723"/>
    </source>
</evidence>
<feature type="transmembrane region" description="Helical" evidence="13">
    <location>
        <begin position="163"/>
        <end position="187"/>
    </location>
</feature>
<feature type="domain" description="Peptidase M50" evidence="14">
    <location>
        <begin position="115"/>
        <end position="151"/>
    </location>
</feature>
<comment type="subcellular location">
    <subcellularLocation>
        <location evidence="2">Cell membrane</location>
        <topology evidence="2">Multi-pass membrane protein</topology>
    </subcellularLocation>
</comment>
<keyword evidence="8" id="KW-0378">Hydrolase</keyword>
<comment type="cofactor">
    <cofactor evidence="1">
        <name>Zn(2+)</name>
        <dbReference type="ChEBI" id="CHEBI:29105"/>
    </cofactor>
</comment>
<keyword evidence="5" id="KW-0645">Protease</keyword>
<evidence type="ECO:0000259" key="14">
    <source>
        <dbReference type="Pfam" id="PF02163"/>
    </source>
</evidence>
<dbReference type="GO" id="GO:0005886">
    <property type="term" value="C:plasma membrane"/>
    <property type="evidence" value="ECO:0007669"/>
    <property type="project" value="UniProtKB-SubCell"/>
</dbReference>
<dbReference type="STRING" id="1802579.A2310_05445"/>
<keyword evidence="10 13" id="KW-1133">Transmembrane helix</keyword>
<proteinExistence type="inferred from homology"/>
<dbReference type="PANTHER" id="PTHR35864:SF1">
    <property type="entry name" value="ZINC METALLOPROTEASE YWHC-RELATED"/>
    <property type="match status" value="1"/>
</dbReference>
<dbReference type="Proteomes" id="UP000178417">
    <property type="component" value="Unassembled WGS sequence"/>
</dbReference>
<dbReference type="GO" id="GO:0008237">
    <property type="term" value="F:metallopeptidase activity"/>
    <property type="evidence" value="ECO:0007669"/>
    <property type="project" value="UniProtKB-KW"/>
</dbReference>
<evidence type="ECO:0000256" key="13">
    <source>
        <dbReference type="SAM" id="Phobius"/>
    </source>
</evidence>
<dbReference type="InterPro" id="IPR052348">
    <property type="entry name" value="Metallopeptidase_M50B"/>
</dbReference>
<sequence>MAALSFLIFIGIILASLTIHEFSHAKAADILGDPTPRMAGRLTLNPIAHLDLLGFLALLLVHVGWAKPVPINPYNFRDPNRGMMITGLAGPISNFILAWILAVIFKFVPIDAPLWVEIMQLAIWINLALMVFNLLPIPPLDGSRIFTQYFPVEWQMNLERYGFFILIGVIIFPPTQEILFLIINSIYGLLMKI</sequence>
<keyword evidence="11" id="KW-0482">Metalloprotease</keyword>
<dbReference type="InterPro" id="IPR044537">
    <property type="entry name" value="Rip2-like"/>
</dbReference>
<feature type="transmembrane region" description="Helical" evidence="13">
    <location>
        <begin position="85"/>
        <end position="108"/>
    </location>
</feature>
<keyword evidence="12 13" id="KW-0472">Membrane</keyword>
<keyword evidence="9" id="KW-0862">Zinc</keyword>
<keyword evidence="4" id="KW-1003">Cell membrane</keyword>
<evidence type="ECO:0000256" key="6">
    <source>
        <dbReference type="ARBA" id="ARBA00022692"/>
    </source>
</evidence>
<dbReference type="EMBL" id="MEUB01000013">
    <property type="protein sequence ID" value="OGC23973.1"/>
    <property type="molecule type" value="Genomic_DNA"/>
</dbReference>
<feature type="transmembrane region" description="Helical" evidence="13">
    <location>
        <begin position="114"/>
        <end position="135"/>
    </location>
</feature>
<dbReference type="PANTHER" id="PTHR35864">
    <property type="entry name" value="ZINC METALLOPROTEASE MJ0611-RELATED"/>
    <property type="match status" value="1"/>
</dbReference>
<evidence type="ECO:0000256" key="9">
    <source>
        <dbReference type="ARBA" id="ARBA00022833"/>
    </source>
</evidence>
<evidence type="ECO:0000256" key="1">
    <source>
        <dbReference type="ARBA" id="ARBA00001947"/>
    </source>
</evidence>
<evidence type="ECO:0000256" key="2">
    <source>
        <dbReference type="ARBA" id="ARBA00004651"/>
    </source>
</evidence>
<evidence type="ECO:0000256" key="5">
    <source>
        <dbReference type="ARBA" id="ARBA00022670"/>
    </source>
</evidence>
<feature type="transmembrane region" description="Helical" evidence="13">
    <location>
        <begin position="43"/>
        <end position="65"/>
    </location>
</feature>
<dbReference type="AlphaFoldDB" id="A0A1F4SWA7"/>
<dbReference type="Pfam" id="PF02163">
    <property type="entry name" value="Peptidase_M50"/>
    <property type="match status" value="1"/>
</dbReference>